<evidence type="ECO:0000256" key="4">
    <source>
        <dbReference type="ARBA" id="ARBA00022692"/>
    </source>
</evidence>
<dbReference type="Gene3D" id="1.20.1250.20">
    <property type="entry name" value="MFS general substrate transporter like domains"/>
    <property type="match status" value="2"/>
</dbReference>
<protein>
    <submittedName>
        <fullName evidence="9">MFS transporter</fullName>
    </submittedName>
</protein>
<keyword evidence="5 7" id="KW-1133">Transmembrane helix</keyword>
<evidence type="ECO:0000313" key="9">
    <source>
        <dbReference type="EMBL" id="QAA30308.1"/>
    </source>
</evidence>
<evidence type="ECO:0000256" key="5">
    <source>
        <dbReference type="ARBA" id="ARBA00022989"/>
    </source>
</evidence>
<evidence type="ECO:0000313" key="10">
    <source>
        <dbReference type="Proteomes" id="UP000286268"/>
    </source>
</evidence>
<dbReference type="InterPro" id="IPR011701">
    <property type="entry name" value="MFS"/>
</dbReference>
<feature type="transmembrane region" description="Helical" evidence="7">
    <location>
        <begin position="167"/>
        <end position="188"/>
    </location>
</feature>
<dbReference type="PROSITE" id="PS50850">
    <property type="entry name" value="MFS"/>
    <property type="match status" value="1"/>
</dbReference>
<evidence type="ECO:0000256" key="6">
    <source>
        <dbReference type="ARBA" id="ARBA00023136"/>
    </source>
</evidence>
<feature type="transmembrane region" description="Helical" evidence="7">
    <location>
        <begin position="362"/>
        <end position="384"/>
    </location>
</feature>
<dbReference type="InterPro" id="IPR020846">
    <property type="entry name" value="MFS_dom"/>
</dbReference>
<dbReference type="KEGG" id="cmah:C1I91_00630"/>
<dbReference type="AlphaFoldDB" id="A0A3R5QQQ5"/>
<feature type="transmembrane region" description="Helical" evidence="7">
    <location>
        <begin position="136"/>
        <end position="155"/>
    </location>
</feature>
<accession>A0A3R5QQQ5</accession>
<dbReference type="RefSeq" id="WP_128210759.1">
    <property type="nucleotide sequence ID" value="NZ_CP025746.1"/>
</dbReference>
<feature type="transmembrane region" description="Helical" evidence="7">
    <location>
        <begin position="544"/>
        <end position="565"/>
    </location>
</feature>
<gene>
    <name evidence="9" type="ORF">C1I91_00630</name>
</gene>
<dbReference type="Pfam" id="PF07690">
    <property type="entry name" value="MFS_1"/>
    <property type="match status" value="1"/>
</dbReference>
<comment type="subcellular location">
    <subcellularLocation>
        <location evidence="1">Cell membrane</location>
        <topology evidence="1">Multi-pass membrane protein</topology>
    </subcellularLocation>
</comment>
<proteinExistence type="predicted"/>
<reference evidence="9 10" key="1">
    <citation type="submission" date="2018-01" db="EMBL/GenBank/DDBJ databases">
        <title>Genome Sequencing and Assembly of Anaerobacter polyendosporus strain CT4.</title>
        <authorList>
            <person name="Tachaapaikoon C."/>
            <person name="Sutheeworapong S."/>
            <person name="Jenjaroenpun P."/>
            <person name="Wongsurawat T."/>
            <person name="Nookeaw I."/>
            <person name="Cheawchanlertfa P."/>
            <person name="Kosugi A."/>
            <person name="Cheevadhanarak S."/>
            <person name="Ratanakhanokchai K."/>
        </authorList>
    </citation>
    <scope>NUCLEOTIDE SEQUENCE [LARGE SCALE GENOMIC DNA]</scope>
    <source>
        <strain evidence="9 10">CT4</strain>
    </source>
</reference>
<keyword evidence="6 7" id="KW-0472">Membrane</keyword>
<dbReference type="EMBL" id="CP025746">
    <property type="protein sequence ID" value="QAA30308.1"/>
    <property type="molecule type" value="Genomic_DNA"/>
</dbReference>
<feature type="transmembrane region" description="Helical" evidence="7">
    <location>
        <begin position="236"/>
        <end position="253"/>
    </location>
</feature>
<feature type="transmembrane region" description="Helical" evidence="7">
    <location>
        <begin position="405"/>
        <end position="424"/>
    </location>
</feature>
<evidence type="ECO:0000256" key="1">
    <source>
        <dbReference type="ARBA" id="ARBA00004651"/>
    </source>
</evidence>
<feature type="transmembrane region" description="Helical" evidence="7">
    <location>
        <begin position="273"/>
        <end position="295"/>
    </location>
</feature>
<feature type="transmembrane region" description="Helical" evidence="7">
    <location>
        <begin position="307"/>
        <end position="324"/>
    </location>
</feature>
<keyword evidence="4 7" id="KW-0812">Transmembrane</keyword>
<evidence type="ECO:0000256" key="3">
    <source>
        <dbReference type="ARBA" id="ARBA00022475"/>
    </source>
</evidence>
<feature type="transmembrane region" description="Helical" evidence="7">
    <location>
        <begin position="45"/>
        <end position="63"/>
    </location>
</feature>
<dbReference type="GO" id="GO:0022857">
    <property type="term" value="F:transmembrane transporter activity"/>
    <property type="evidence" value="ECO:0007669"/>
    <property type="project" value="InterPro"/>
</dbReference>
<dbReference type="InterPro" id="IPR036259">
    <property type="entry name" value="MFS_trans_sf"/>
</dbReference>
<evidence type="ECO:0000256" key="7">
    <source>
        <dbReference type="SAM" id="Phobius"/>
    </source>
</evidence>
<feature type="transmembrane region" description="Helical" evidence="7">
    <location>
        <begin position="75"/>
        <end position="95"/>
    </location>
</feature>
<dbReference type="OrthoDB" id="102502at2"/>
<dbReference type="GO" id="GO:0005886">
    <property type="term" value="C:plasma membrane"/>
    <property type="evidence" value="ECO:0007669"/>
    <property type="project" value="UniProtKB-SubCell"/>
</dbReference>
<evidence type="ECO:0000259" key="8">
    <source>
        <dbReference type="PROSITE" id="PS50850"/>
    </source>
</evidence>
<dbReference type="SUPFAM" id="SSF103473">
    <property type="entry name" value="MFS general substrate transporter"/>
    <property type="match status" value="1"/>
</dbReference>
<feature type="domain" description="Major facilitator superfamily (MFS) profile" evidence="8">
    <location>
        <begin position="9"/>
        <end position="570"/>
    </location>
</feature>
<dbReference type="CDD" id="cd17321">
    <property type="entry name" value="MFS_MMR_MDR_like"/>
    <property type="match status" value="1"/>
</dbReference>
<feature type="transmembrane region" description="Helical" evidence="7">
    <location>
        <begin position="101"/>
        <end position="124"/>
    </location>
</feature>
<feature type="transmembrane region" description="Helical" evidence="7">
    <location>
        <begin position="200"/>
        <end position="224"/>
    </location>
</feature>
<name>A0A3R5QQQ5_9CLOT</name>
<evidence type="ECO:0000256" key="2">
    <source>
        <dbReference type="ARBA" id="ARBA00022448"/>
    </source>
</evidence>
<organism evidence="9 10">
    <name type="scientific">Clostridium manihotivorum</name>
    <dbReference type="NCBI Taxonomy" id="2320868"/>
    <lineage>
        <taxon>Bacteria</taxon>
        <taxon>Bacillati</taxon>
        <taxon>Bacillota</taxon>
        <taxon>Clostridia</taxon>
        <taxon>Eubacteriales</taxon>
        <taxon>Clostridiaceae</taxon>
        <taxon>Clostridium</taxon>
    </lineage>
</organism>
<feature type="transmembrane region" description="Helical" evidence="7">
    <location>
        <begin position="336"/>
        <end position="356"/>
    </location>
</feature>
<keyword evidence="2" id="KW-0813">Transport</keyword>
<dbReference type="Proteomes" id="UP000286268">
    <property type="component" value="Chromosome"/>
</dbReference>
<dbReference type="PANTHER" id="PTHR42718">
    <property type="entry name" value="MAJOR FACILITATOR SUPERFAMILY MULTIDRUG TRANSPORTER MFSC"/>
    <property type="match status" value="1"/>
</dbReference>
<dbReference type="PANTHER" id="PTHR42718:SF46">
    <property type="entry name" value="BLR6921 PROTEIN"/>
    <property type="match status" value="1"/>
</dbReference>
<sequence>MNKNNKTVLLIIFLLGIFIGALDTGIVSPARTVIASGLSISSSSSVWIVTIYTLAYAVSMPIAGKFSDRYGKKKIFTLSIALFGVGSLLCCISDYTGSFSFLLAARVIQALGGGGIMPVATAYIGESFPPEKKGSALGMVGAIYGVSTTLGPTAGSALLNLVGNSNWGMLFFINVPICIAVIIIALLVKDEEVVKAPKKMDVLGSVVVTLVILSLMYALTNLQFHDFANSVTSAKVWPYLLVFIILLPIFIVIEKKALDPVLNLKYFTNREIALTLVIAFITGAGMMGIVFVPQFGENVLKLKTGSGGYLVTLMAVFSGVSAPLGGKLVDKYSPKLVLSMGFISTLIGSSTLAFVVATQPSFISLLIGLAFIGLGMGFCMGTPLNYLMQTNVDATETASAQSTLSLIRSIGVAISPNILIGFISEAGKNLAPKLMNVLPKITVPGSNTAISMAQGGSASISPDQLSALQNADVTTITDTLKQFSSSMIDKFSPMLKQQMQGSKLPKGVTADALIGKWKTDYLSQIDTSRTTIENVFQSTLNNGFAKLFIGAAVIALLGLIFTLLLSRKKSISKANL</sequence>
<keyword evidence="10" id="KW-1185">Reference proteome</keyword>
<keyword evidence="3" id="KW-1003">Cell membrane</keyword>